<dbReference type="PROSITE" id="PS51257">
    <property type="entry name" value="PROKAR_LIPOPROTEIN"/>
    <property type="match status" value="1"/>
</dbReference>
<protein>
    <submittedName>
        <fullName evidence="2">Uncharacterized protein</fullName>
    </submittedName>
</protein>
<gene>
    <name evidence="2" type="ORF">K227x_55480</name>
</gene>
<organism evidence="2 3">
    <name type="scientific">Rubripirellula lacrimiformis</name>
    <dbReference type="NCBI Taxonomy" id="1930273"/>
    <lineage>
        <taxon>Bacteria</taxon>
        <taxon>Pseudomonadati</taxon>
        <taxon>Planctomycetota</taxon>
        <taxon>Planctomycetia</taxon>
        <taxon>Pirellulales</taxon>
        <taxon>Pirellulaceae</taxon>
        <taxon>Rubripirellula</taxon>
    </lineage>
</organism>
<keyword evidence="3" id="KW-1185">Reference proteome</keyword>
<accession>A0A517NJB7</accession>
<sequence length="289" mass="31260">MKLSEIRSDRWIAVTAFVIAACVASVASIAPAQDPYVVIESGEEDFPSAQLPPPDEETFSESFHSELDDDATRKASSEAATLNLVPTGFLRSRWAMTDPAYAEKYANGARKTNLLKKIKQAADARFVRDFAGWYLSGGLTAIGDTPDPLGSIEIGVTGYQTSYLTSRLGFIAAANDKDFYVGGETGLRIQTPTRLAPFVGGGLFLGASSTRSPAEDDNVDNDDDGAVDEDGETEFDFDGALAAIYPEAGVHFWWSPRVRISGFGRYLITTEGRSADSWYYGVSMAILSR</sequence>
<feature type="region of interest" description="Disordered" evidence="1">
    <location>
        <begin position="209"/>
        <end position="230"/>
    </location>
</feature>
<evidence type="ECO:0000313" key="2">
    <source>
        <dbReference type="EMBL" id="QDT07123.1"/>
    </source>
</evidence>
<reference evidence="2 3" key="1">
    <citation type="submission" date="2019-02" db="EMBL/GenBank/DDBJ databases">
        <title>Deep-cultivation of Planctomycetes and their phenomic and genomic characterization uncovers novel biology.</title>
        <authorList>
            <person name="Wiegand S."/>
            <person name="Jogler M."/>
            <person name="Boedeker C."/>
            <person name="Pinto D."/>
            <person name="Vollmers J."/>
            <person name="Rivas-Marin E."/>
            <person name="Kohn T."/>
            <person name="Peeters S.H."/>
            <person name="Heuer A."/>
            <person name="Rast P."/>
            <person name="Oberbeckmann S."/>
            <person name="Bunk B."/>
            <person name="Jeske O."/>
            <person name="Meyerdierks A."/>
            <person name="Storesund J.E."/>
            <person name="Kallscheuer N."/>
            <person name="Luecker S."/>
            <person name="Lage O.M."/>
            <person name="Pohl T."/>
            <person name="Merkel B.J."/>
            <person name="Hornburger P."/>
            <person name="Mueller R.-W."/>
            <person name="Bruemmer F."/>
            <person name="Labrenz M."/>
            <person name="Spormann A.M."/>
            <person name="Op den Camp H."/>
            <person name="Overmann J."/>
            <person name="Amann R."/>
            <person name="Jetten M.S.M."/>
            <person name="Mascher T."/>
            <person name="Medema M.H."/>
            <person name="Devos D.P."/>
            <person name="Kaster A.-K."/>
            <person name="Ovreas L."/>
            <person name="Rohde M."/>
            <person name="Galperin M.Y."/>
            <person name="Jogler C."/>
        </authorList>
    </citation>
    <scope>NUCLEOTIDE SEQUENCE [LARGE SCALE GENOMIC DNA]</scope>
    <source>
        <strain evidence="2 3">K22_7</strain>
    </source>
</reference>
<proteinExistence type="predicted"/>
<feature type="compositionally biased region" description="Acidic residues" evidence="1">
    <location>
        <begin position="215"/>
        <end position="230"/>
    </location>
</feature>
<dbReference type="EMBL" id="CP036525">
    <property type="protein sequence ID" value="QDT07123.1"/>
    <property type="molecule type" value="Genomic_DNA"/>
</dbReference>
<dbReference type="AlphaFoldDB" id="A0A517NJB7"/>
<evidence type="ECO:0000313" key="3">
    <source>
        <dbReference type="Proteomes" id="UP000318538"/>
    </source>
</evidence>
<name>A0A517NJB7_9BACT</name>
<dbReference type="KEGG" id="rlc:K227x_55480"/>
<evidence type="ECO:0000256" key="1">
    <source>
        <dbReference type="SAM" id="MobiDB-lite"/>
    </source>
</evidence>
<dbReference type="Proteomes" id="UP000318538">
    <property type="component" value="Chromosome"/>
</dbReference>
<dbReference type="RefSeq" id="WP_246146257.1">
    <property type="nucleotide sequence ID" value="NZ_CP036525.1"/>
</dbReference>
<feature type="region of interest" description="Disordered" evidence="1">
    <location>
        <begin position="44"/>
        <end position="64"/>
    </location>
</feature>